<protein>
    <submittedName>
        <fullName evidence="1">Uncharacterized protein</fullName>
    </submittedName>
</protein>
<name>A0A7X0MH62_9HYPH</name>
<comment type="caution">
    <text evidence="1">The sequence shown here is derived from an EMBL/GenBank/DDBJ whole genome shotgun (WGS) entry which is preliminary data.</text>
</comment>
<evidence type="ECO:0000313" key="2">
    <source>
        <dbReference type="Proteomes" id="UP000565576"/>
    </source>
</evidence>
<dbReference type="EMBL" id="JACHBG010000028">
    <property type="protein sequence ID" value="MBB6488890.1"/>
    <property type="molecule type" value="Genomic_DNA"/>
</dbReference>
<gene>
    <name evidence="1" type="ORF">GGD46_006213</name>
</gene>
<dbReference type="Proteomes" id="UP000565576">
    <property type="component" value="Unassembled WGS sequence"/>
</dbReference>
<evidence type="ECO:0000313" key="1">
    <source>
        <dbReference type="EMBL" id="MBB6488890.1"/>
    </source>
</evidence>
<sequence>MIISFTRDLGATLISEMGGRDEGTNPTTVRAAAYGIDTLKGPIRICGKHSSALN</sequence>
<reference evidence="1 2" key="1">
    <citation type="submission" date="2020-08" db="EMBL/GenBank/DDBJ databases">
        <title>Genomic Encyclopedia of Type Strains, Phase IV (KMG-V): Genome sequencing to study the core and pangenomes of soil and plant-associated prokaryotes.</title>
        <authorList>
            <person name="Whitman W."/>
        </authorList>
    </citation>
    <scope>NUCLEOTIDE SEQUENCE [LARGE SCALE GENOMIC DNA]</scope>
    <source>
        <strain evidence="1 2">SEMIA 4060</strain>
    </source>
</reference>
<proteinExistence type="predicted"/>
<dbReference type="AlphaFoldDB" id="A0A7X0MH62"/>
<accession>A0A7X0MH62</accession>
<organism evidence="1 2">
    <name type="scientific">Rhizobium lusitanum</name>
    <dbReference type="NCBI Taxonomy" id="293958"/>
    <lineage>
        <taxon>Bacteria</taxon>
        <taxon>Pseudomonadati</taxon>
        <taxon>Pseudomonadota</taxon>
        <taxon>Alphaproteobacteria</taxon>
        <taxon>Hyphomicrobiales</taxon>
        <taxon>Rhizobiaceae</taxon>
        <taxon>Rhizobium/Agrobacterium group</taxon>
        <taxon>Rhizobium</taxon>
    </lineage>
</organism>
<dbReference type="RefSeq" id="WP_184710717.1">
    <property type="nucleotide sequence ID" value="NZ_JACHBG010000028.1"/>
</dbReference>